<evidence type="ECO:0000256" key="2">
    <source>
        <dbReference type="ARBA" id="ARBA00004496"/>
    </source>
</evidence>
<dbReference type="SMART" id="SM00357">
    <property type="entry name" value="CSP"/>
    <property type="match status" value="2"/>
</dbReference>
<evidence type="ECO:0000256" key="9">
    <source>
        <dbReference type="SAM" id="MobiDB-lite"/>
    </source>
</evidence>
<dbReference type="Pfam" id="PF00575">
    <property type="entry name" value="S1"/>
    <property type="match status" value="1"/>
</dbReference>
<dbReference type="GO" id="GO:0006402">
    <property type="term" value="P:mRNA catabolic process"/>
    <property type="evidence" value="ECO:0007669"/>
    <property type="project" value="TreeGrafter"/>
</dbReference>
<keyword evidence="7 8" id="KW-0694">RNA-binding</keyword>
<dbReference type="Pfam" id="PF00773">
    <property type="entry name" value="RNB"/>
    <property type="match status" value="1"/>
</dbReference>
<protein>
    <recommendedName>
        <fullName evidence="8">Ribonuclease R</fullName>
        <shortName evidence="8">RNase R</shortName>
        <ecNumber evidence="8">3.1.13.1</ecNumber>
    </recommendedName>
</protein>
<dbReference type="PANTHER" id="PTHR23355:SF9">
    <property type="entry name" value="DIS3-LIKE EXONUCLEASE 2"/>
    <property type="match status" value="1"/>
</dbReference>
<dbReference type="NCBIfam" id="TIGR00358">
    <property type="entry name" value="3_prime_RNase"/>
    <property type="match status" value="1"/>
</dbReference>
<comment type="catalytic activity">
    <reaction evidence="1 8">
        <text>Exonucleolytic cleavage in the 3'- to 5'-direction to yield nucleoside 5'-phosphates.</text>
        <dbReference type="EC" id="3.1.13.1"/>
    </reaction>
</comment>
<dbReference type="InterPro" id="IPR001900">
    <property type="entry name" value="RNase_II/R"/>
</dbReference>
<dbReference type="HAMAP" id="MF_01895">
    <property type="entry name" value="RNase_R"/>
    <property type="match status" value="1"/>
</dbReference>
<proteinExistence type="inferred from homology"/>
<evidence type="ECO:0000313" key="12">
    <source>
        <dbReference type="Proteomes" id="UP000237797"/>
    </source>
</evidence>
<dbReference type="InterPro" id="IPR003029">
    <property type="entry name" value="S1_domain"/>
</dbReference>
<evidence type="ECO:0000259" key="10">
    <source>
        <dbReference type="PROSITE" id="PS50126"/>
    </source>
</evidence>
<keyword evidence="12" id="KW-1185">Reference proteome</keyword>
<organism evidence="11 12">
    <name type="scientific">Planifilum fimeticola</name>
    <dbReference type="NCBI Taxonomy" id="201975"/>
    <lineage>
        <taxon>Bacteria</taxon>
        <taxon>Bacillati</taxon>
        <taxon>Bacillota</taxon>
        <taxon>Bacilli</taxon>
        <taxon>Bacillales</taxon>
        <taxon>Thermoactinomycetaceae</taxon>
        <taxon>Planifilum</taxon>
    </lineage>
</organism>
<comment type="caution">
    <text evidence="11">The sequence shown here is derived from an EMBL/GenBank/DDBJ whole genome shotgun (WGS) entry which is preliminary data.</text>
</comment>
<name>A0A2T0LGS3_9BACL</name>
<dbReference type="NCBIfam" id="TIGR02063">
    <property type="entry name" value="RNase_R"/>
    <property type="match status" value="1"/>
</dbReference>
<dbReference type="SUPFAM" id="SSF50249">
    <property type="entry name" value="Nucleic acid-binding proteins"/>
    <property type="match status" value="4"/>
</dbReference>
<dbReference type="EC" id="3.1.13.1" evidence="8"/>
<comment type="subcellular location">
    <subcellularLocation>
        <location evidence="2 8">Cytoplasm</location>
    </subcellularLocation>
</comment>
<dbReference type="PROSITE" id="PS01175">
    <property type="entry name" value="RIBONUCLEASE_II"/>
    <property type="match status" value="1"/>
</dbReference>
<dbReference type="Proteomes" id="UP000237797">
    <property type="component" value="Unassembled WGS sequence"/>
</dbReference>
<feature type="compositionally biased region" description="Basic residues" evidence="9">
    <location>
        <begin position="721"/>
        <end position="732"/>
    </location>
</feature>
<evidence type="ECO:0000256" key="4">
    <source>
        <dbReference type="ARBA" id="ARBA00022722"/>
    </source>
</evidence>
<gene>
    <name evidence="8" type="primary">rnr</name>
    <name evidence="11" type="ORF">CLV97_106113</name>
</gene>
<keyword evidence="3 8" id="KW-0963">Cytoplasm</keyword>
<dbReference type="AlphaFoldDB" id="A0A2T0LGS3"/>
<reference evidence="11 12" key="1">
    <citation type="submission" date="2018-03" db="EMBL/GenBank/DDBJ databases">
        <title>Genomic Encyclopedia of Archaeal and Bacterial Type Strains, Phase II (KMG-II): from individual species to whole genera.</title>
        <authorList>
            <person name="Goeker M."/>
        </authorList>
    </citation>
    <scope>NUCLEOTIDE SEQUENCE [LARGE SCALE GENOMIC DNA]</scope>
    <source>
        <strain evidence="11 12">DSM 44946</strain>
    </source>
</reference>
<dbReference type="FunFam" id="2.40.50.140:FF:000273">
    <property type="entry name" value="Ribonuclease R"/>
    <property type="match status" value="1"/>
</dbReference>
<evidence type="ECO:0000256" key="6">
    <source>
        <dbReference type="ARBA" id="ARBA00022839"/>
    </source>
</evidence>
<dbReference type="OrthoDB" id="9764149at2"/>
<dbReference type="InterPro" id="IPR012340">
    <property type="entry name" value="NA-bd_OB-fold"/>
</dbReference>
<dbReference type="EMBL" id="PVNE01000006">
    <property type="protein sequence ID" value="PRX41502.1"/>
    <property type="molecule type" value="Genomic_DNA"/>
</dbReference>
<dbReference type="InterPro" id="IPR050180">
    <property type="entry name" value="RNR_Ribonuclease"/>
</dbReference>
<keyword evidence="4 8" id="KW-0540">Nuclease</keyword>
<feature type="compositionally biased region" description="Basic and acidic residues" evidence="9">
    <location>
        <begin position="708"/>
        <end position="720"/>
    </location>
</feature>
<dbReference type="CDD" id="cd04471">
    <property type="entry name" value="S1_RNase_R"/>
    <property type="match status" value="1"/>
</dbReference>
<dbReference type="Pfam" id="PF17876">
    <property type="entry name" value="CSD2"/>
    <property type="match status" value="1"/>
</dbReference>
<evidence type="ECO:0000256" key="7">
    <source>
        <dbReference type="ARBA" id="ARBA00022884"/>
    </source>
</evidence>
<comment type="similarity">
    <text evidence="8">Belongs to the RNR ribonuclease family. RNase R subfamily.</text>
</comment>
<dbReference type="PROSITE" id="PS50126">
    <property type="entry name" value="S1"/>
    <property type="match status" value="1"/>
</dbReference>
<dbReference type="PANTHER" id="PTHR23355">
    <property type="entry name" value="RIBONUCLEASE"/>
    <property type="match status" value="1"/>
</dbReference>
<dbReference type="SMART" id="SM00316">
    <property type="entry name" value="S1"/>
    <property type="match status" value="1"/>
</dbReference>
<dbReference type="InterPro" id="IPR040476">
    <property type="entry name" value="CSD2"/>
</dbReference>
<feature type="compositionally biased region" description="Basic residues" evidence="9">
    <location>
        <begin position="740"/>
        <end position="751"/>
    </location>
</feature>
<dbReference type="SMART" id="SM00955">
    <property type="entry name" value="RNB"/>
    <property type="match status" value="1"/>
</dbReference>
<feature type="region of interest" description="Disordered" evidence="9">
    <location>
        <begin position="708"/>
        <end position="751"/>
    </location>
</feature>
<dbReference type="Gene3D" id="2.40.50.140">
    <property type="entry name" value="Nucleic acid-binding proteins"/>
    <property type="match status" value="3"/>
</dbReference>
<keyword evidence="6 8" id="KW-0269">Exonuclease</keyword>
<dbReference type="GO" id="GO:0003723">
    <property type="term" value="F:RNA binding"/>
    <property type="evidence" value="ECO:0007669"/>
    <property type="project" value="UniProtKB-UniRule"/>
</dbReference>
<sequence length="751" mass="86850">MTQEQDILRFMQKQAYKPMTLQELLETFGVEEDEDREQFQRLLAGMEAEGKIVRTRSKRYGVPERLNLVRGTLQGHPKGFGFVVPDTPGKPDVFVHPNDLNGAMDGDLVLARLQGGKRDGLRPEGEVVRILKRGRTFVVGTFTSPSRHFGFVIPDDRRLPADIFIPPEGRNGAKEGQKVVVQLHHYPDARHSAEGVVTEILGHKDDPGVDILSIIRKYQLPEEFPEDVLREAEQIPETIDPKELEGRRDLRDRTLVTIDGEDAKDLDDAVSVERLPNGHFRLGVHIADVSYYVKEGSALDREAYRRGCSVYLVDRVIPMLPPRLSNGICSLNPRVDRLTITCDMELNEQGDVVDYNIYPSVIRTRERMTYDAVKRILVDEEPELIERYEPLVDDFRLMARLARILRQRRMKRGAIDFNFSEAKIKVDDRGKPVEIVRRPRTIAESLIEEFMLAANETVAAHFARAEIPFLYRIHEKPDTEKLQSFFEFITHFGYSVRGQADKIRPRALQQLLEEIEGKPEETLISTVMLRSMKQARYAAECLGHFGLAARYYTHFTSPIRRYPDLMIHRIIREVLTEEFFSLQRIDQLNAQLPETADQASKRERIAIEAERETDDLKKAEFMMDRIGEEFEGLISSVTSFGIFVELENTVEGMVHVSYMNDDYYHYDEETYSLYGERTGKVYRIGDRVKVRVTGVNIDEHKVDFELVSKEEKEDEPAKTDRRGRRKGKRGRLREREDGKRKRKKGKRKKQK</sequence>
<keyword evidence="5 8" id="KW-0378">Hydrolase</keyword>
<evidence type="ECO:0000313" key="11">
    <source>
        <dbReference type="EMBL" id="PRX41502.1"/>
    </source>
</evidence>
<dbReference type="InterPro" id="IPR011129">
    <property type="entry name" value="CSD"/>
</dbReference>
<dbReference type="InterPro" id="IPR013223">
    <property type="entry name" value="RNase_B_OB_dom"/>
</dbReference>
<dbReference type="InterPro" id="IPR022966">
    <property type="entry name" value="RNase_II/R_CS"/>
</dbReference>
<dbReference type="GO" id="GO:0005829">
    <property type="term" value="C:cytosol"/>
    <property type="evidence" value="ECO:0007669"/>
    <property type="project" value="TreeGrafter"/>
</dbReference>
<evidence type="ECO:0000256" key="8">
    <source>
        <dbReference type="HAMAP-Rule" id="MF_01895"/>
    </source>
</evidence>
<dbReference type="InterPro" id="IPR011805">
    <property type="entry name" value="RNase_R"/>
</dbReference>
<dbReference type="GO" id="GO:0008859">
    <property type="term" value="F:exoribonuclease II activity"/>
    <property type="evidence" value="ECO:0007669"/>
    <property type="project" value="UniProtKB-UniRule"/>
</dbReference>
<accession>A0A2T0LGS3</accession>
<comment type="function">
    <text evidence="8">3'-5' exoribonuclease that releases 5'-nucleoside monophosphates and is involved in maturation of structured RNAs.</text>
</comment>
<feature type="domain" description="S1 motif" evidence="10">
    <location>
        <begin position="627"/>
        <end position="707"/>
    </location>
</feature>
<dbReference type="Pfam" id="PF08206">
    <property type="entry name" value="OB_RNB"/>
    <property type="match status" value="1"/>
</dbReference>
<evidence type="ECO:0000256" key="5">
    <source>
        <dbReference type="ARBA" id="ARBA00022801"/>
    </source>
</evidence>
<evidence type="ECO:0000256" key="1">
    <source>
        <dbReference type="ARBA" id="ARBA00001849"/>
    </source>
</evidence>
<evidence type="ECO:0000256" key="3">
    <source>
        <dbReference type="ARBA" id="ARBA00022490"/>
    </source>
</evidence>
<dbReference type="InterPro" id="IPR004476">
    <property type="entry name" value="RNase_II/RNase_R"/>
</dbReference>